<keyword evidence="2" id="KW-1185">Reference proteome</keyword>
<reference evidence="2" key="1">
    <citation type="journal article" date="2016" name="Nat. Biotechnol.">
        <title>Sequencing wild and cultivated cassava and related species reveals extensive interspecific hybridization and genetic diversity.</title>
        <authorList>
            <person name="Bredeson J.V."/>
            <person name="Lyons J.B."/>
            <person name="Prochnik S.E."/>
            <person name="Wu G.A."/>
            <person name="Ha C.M."/>
            <person name="Edsinger-Gonzales E."/>
            <person name="Grimwood J."/>
            <person name="Schmutz J."/>
            <person name="Rabbi I.Y."/>
            <person name="Egesi C."/>
            <person name="Nauluvula P."/>
            <person name="Lebot V."/>
            <person name="Ndunguru J."/>
            <person name="Mkamilo G."/>
            <person name="Bart R.S."/>
            <person name="Setter T.L."/>
            <person name="Gleadow R.M."/>
            <person name="Kulakow P."/>
            <person name="Ferguson M.E."/>
            <person name="Rounsley S."/>
            <person name="Rokhsar D.S."/>
        </authorList>
    </citation>
    <scope>NUCLEOTIDE SEQUENCE [LARGE SCALE GENOMIC DNA]</scope>
    <source>
        <strain evidence="2">cv. AM560-2</strain>
    </source>
</reference>
<dbReference type="EMBL" id="CM004403">
    <property type="protein sequence ID" value="OAY24712.2"/>
    <property type="molecule type" value="Genomic_DNA"/>
</dbReference>
<accession>A0ACC8C7P9</accession>
<protein>
    <submittedName>
        <fullName evidence="1">Uncharacterized protein</fullName>
    </submittedName>
</protein>
<evidence type="ECO:0000313" key="1">
    <source>
        <dbReference type="EMBL" id="OAY24712.2"/>
    </source>
</evidence>
<dbReference type="Proteomes" id="UP000091857">
    <property type="component" value="Chromosome 17"/>
</dbReference>
<name>A0ACC8C7P9_MANES</name>
<comment type="caution">
    <text evidence="1">The sequence shown here is derived from an EMBL/GenBank/DDBJ whole genome shotgun (WGS) entry which is preliminary data.</text>
</comment>
<sequence>MGLASKNKLKFIDGTLTTPTKTDLMYSMWERCNTTVVSWITKSFSLPIEQSILWLDKAVDEEIFAFSNMSFHELNNFRPIPSCSYNIPCSCGALDTIKIYMKDDYVIRFLKGLNDQFATVKSQIMLMEPLPSINKVFSLAVQQERQIYGNNVDSKVFLNKTVINKGNTYGRGRFIPNSYEGRG</sequence>
<gene>
    <name evidence="1" type="ORF">MANES_17G034998v8</name>
</gene>
<evidence type="ECO:0000313" key="2">
    <source>
        <dbReference type="Proteomes" id="UP000091857"/>
    </source>
</evidence>
<proteinExistence type="predicted"/>
<organism evidence="1 2">
    <name type="scientific">Manihot esculenta</name>
    <name type="common">Cassava</name>
    <name type="synonym">Jatropha manihot</name>
    <dbReference type="NCBI Taxonomy" id="3983"/>
    <lineage>
        <taxon>Eukaryota</taxon>
        <taxon>Viridiplantae</taxon>
        <taxon>Streptophyta</taxon>
        <taxon>Embryophyta</taxon>
        <taxon>Tracheophyta</taxon>
        <taxon>Spermatophyta</taxon>
        <taxon>Magnoliopsida</taxon>
        <taxon>eudicotyledons</taxon>
        <taxon>Gunneridae</taxon>
        <taxon>Pentapetalae</taxon>
        <taxon>rosids</taxon>
        <taxon>fabids</taxon>
        <taxon>Malpighiales</taxon>
        <taxon>Euphorbiaceae</taxon>
        <taxon>Crotonoideae</taxon>
        <taxon>Manihoteae</taxon>
        <taxon>Manihot</taxon>
    </lineage>
</organism>